<keyword evidence="9" id="KW-0808">Transferase</keyword>
<keyword evidence="16" id="KW-0594">Phospholipid biosynthesis</keyword>
<gene>
    <name evidence="20" type="ORF">NQ315_016310</name>
</gene>
<dbReference type="PANTHER" id="PTHR13619">
    <property type="entry name" value="PHOSPHATIDATE CYTIDYLYLTRANSFERASE, MITOCHONDRIAL"/>
    <property type="match status" value="1"/>
</dbReference>
<evidence type="ECO:0000256" key="19">
    <source>
        <dbReference type="ARBA" id="ARBA00031502"/>
    </source>
</evidence>
<evidence type="ECO:0000256" key="3">
    <source>
        <dbReference type="ARBA" id="ARBA00005119"/>
    </source>
</evidence>
<comment type="subcellular location">
    <subcellularLocation>
        <location evidence="2">Mitochondrion inner membrane</location>
        <topology evidence="2">Peripheral membrane protein</topology>
        <orientation evidence="2">Matrix side</orientation>
    </subcellularLocation>
</comment>
<dbReference type="Proteomes" id="UP001159042">
    <property type="component" value="Unassembled WGS sequence"/>
</dbReference>
<dbReference type="PANTHER" id="PTHR13619:SF0">
    <property type="entry name" value="PHOSPHATIDATE CYTIDYLYLTRANSFERASE, MITOCHONDRIAL"/>
    <property type="match status" value="1"/>
</dbReference>
<evidence type="ECO:0000313" key="21">
    <source>
        <dbReference type="Proteomes" id="UP001159042"/>
    </source>
</evidence>
<protein>
    <recommendedName>
        <fullName evidence="7">Phosphatidate cytidylyltransferase, mitochondrial</fullName>
        <ecNumber evidence="6">2.7.7.41</ecNumber>
    </recommendedName>
    <alternativeName>
        <fullName evidence="18">CDP-diacylglycerol synthase</fullName>
    </alternativeName>
    <alternativeName>
        <fullName evidence="19">Mitochondrial translocator assembly and maintenance protein 41 homolog</fullName>
    </alternativeName>
</protein>
<keyword evidence="14" id="KW-0496">Mitochondrion</keyword>
<keyword evidence="8" id="KW-0444">Lipid biosynthesis</keyword>
<evidence type="ECO:0000256" key="11">
    <source>
        <dbReference type="ARBA" id="ARBA00022792"/>
    </source>
</evidence>
<evidence type="ECO:0000256" key="6">
    <source>
        <dbReference type="ARBA" id="ARBA00012487"/>
    </source>
</evidence>
<evidence type="ECO:0000256" key="8">
    <source>
        <dbReference type="ARBA" id="ARBA00022516"/>
    </source>
</evidence>
<evidence type="ECO:0000256" key="18">
    <source>
        <dbReference type="ARBA" id="ARBA00029893"/>
    </source>
</evidence>
<keyword evidence="17" id="KW-1208">Phospholipid metabolism</keyword>
<comment type="similarity">
    <text evidence="5">Belongs to the TAM41 family.</text>
</comment>
<keyword evidence="21" id="KW-1185">Reference proteome</keyword>
<evidence type="ECO:0000256" key="9">
    <source>
        <dbReference type="ARBA" id="ARBA00022679"/>
    </source>
</evidence>
<dbReference type="EC" id="2.7.7.41" evidence="6"/>
<comment type="caution">
    <text evidence="20">The sequence shown here is derived from an EMBL/GenBank/DDBJ whole genome shotgun (WGS) entry which is preliminary data.</text>
</comment>
<accession>A0AAV8VP29</accession>
<proteinExistence type="inferred from homology"/>
<evidence type="ECO:0000256" key="12">
    <source>
        <dbReference type="ARBA" id="ARBA00022842"/>
    </source>
</evidence>
<evidence type="ECO:0000256" key="15">
    <source>
        <dbReference type="ARBA" id="ARBA00023136"/>
    </source>
</evidence>
<evidence type="ECO:0000256" key="10">
    <source>
        <dbReference type="ARBA" id="ARBA00022695"/>
    </source>
</evidence>
<evidence type="ECO:0000256" key="1">
    <source>
        <dbReference type="ARBA" id="ARBA00001946"/>
    </source>
</evidence>
<comment type="pathway">
    <text evidence="4">Lipid metabolism.</text>
</comment>
<comment type="cofactor">
    <cofactor evidence="1">
        <name>Mg(2+)</name>
        <dbReference type="ChEBI" id="CHEBI:18420"/>
    </cofactor>
</comment>
<evidence type="ECO:0000256" key="5">
    <source>
        <dbReference type="ARBA" id="ARBA00005458"/>
    </source>
</evidence>
<sequence length="114" mass="13301">MLLSFIPNLPYFVLMTGMTDTFTEYEFYHTISDLSYSGDFRMTFGENKNKVQNIVKAQLPGFRQLYRPFILSLPDYVDFPVLKEEELTKLYTLFRAPVDLNEERGPNSLIALKS</sequence>
<dbReference type="InterPro" id="IPR015222">
    <property type="entry name" value="Tam41"/>
</dbReference>
<evidence type="ECO:0000256" key="7">
    <source>
        <dbReference type="ARBA" id="ARBA00018337"/>
    </source>
</evidence>
<organism evidence="20 21">
    <name type="scientific">Exocentrus adspersus</name>
    <dbReference type="NCBI Taxonomy" id="1586481"/>
    <lineage>
        <taxon>Eukaryota</taxon>
        <taxon>Metazoa</taxon>
        <taxon>Ecdysozoa</taxon>
        <taxon>Arthropoda</taxon>
        <taxon>Hexapoda</taxon>
        <taxon>Insecta</taxon>
        <taxon>Pterygota</taxon>
        <taxon>Neoptera</taxon>
        <taxon>Endopterygota</taxon>
        <taxon>Coleoptera</taxon>
        <taxon>Polyphaga</taxon>
        <taxon>Cucujiformia</taxon>
        <taxon>Chrysomeloidea</taxon>
        <taxon>Cerambycidae</taxon>
        <taxon>Lamiinae</taxon>
        <taxon>Acanthocinini</taxon>
        <taxon>Exocentrus</taxon>
    </lineage>
</organism>
<evidence type="ECO:0000256" key="14">
    <source>
        <dbReference type="ARBA" id="ARBA00023128"/>
    </source>
</evidence>
<dbReference type="Pfam" id="PF09139">
    <property type="entry name" value="Tam41_Mmp37"/>
    <property type="match status" value="1"/>
</dbReference>
<keyword evidence="11" id="KW-0999">Mitochondrion inner membrane</keyword>
<name>A0AAV8VP29_9CUCU</name>
<evidence type="ECO:0000256" key="2">
    <source>
        <dbReference type="ARBA" id="ARBA00004443"/>
    </source>
</evidence>
<dbReference type="GO" id="GO:0032049">
    <property type="term" value="P:cardiolipin biosynthetic process"/>
    <property type="evidence" value="ECO:0007669"/>
    <property type="project" value="InterPro"/>
</dbReference>
<evidence type="ECO:0000256" key="4">
    <source>
        <dbReference type="ARBA" id="ARBA00005189"/>
    </source>
</evidence>
<dbReference type="EMBL" id="JANEYG010000044">
    <property type="protein sequence ID" value="KAJ8916171.1"/>
    <property type="molecule type" value="Genomic_DNA"/>
</dbReference>
<evidence type="ECO:0000313" key="20">
    <source>
        <dbReference type="EMBL" id="KAJ8916171.1"/>
    </source>
</evidence>
<evidence type="ECO:0000256" key="16">
    <source>
        <dbReference type="ARBA" id="ARBA00023209"/>
    </source>
</evidence>
<dbReference type="GO" id="GO:0005743">
    <property type="term" value="C:mitochondrial inner membrane"/>
    <property type="evidence" value="ECO:0007669"/>
    <property type="project" value="UniProtKB-SubCell"/>
</dbReference>
<dbReference type="GO" id="GO:0016024">
    <property type="term" value="P:CDP-diacylglycerol biosynthetic process"/>
    <property type="evidence" value="ECO:0007669"/>
    <property type="project" value="TreeGrafter"/>
</dbReference>
<comment type="pathway">
    <text evidence="3">Phospholipid metabolism; CDP-diacylglycerol biosynthesis; CDP-diacylglycerol from sn-glycerol 3-phosphate: step 3/3.</text>
</comment>
<keyword evidence="15" id="KW-0472">Membrane</keyword>
<evidence type="ECO:0000256" key="17">
    <source>
        <dbReference type="ARBA" id="ARBA00023264"/>
    </source>
</evidence>
<keyword evidence="12" id="KW-0460">Magnesium</keyword>
<evidence type="ECO:0000256" key="13">
    <source>
        <dbReference type="ARBA" id="ARBA00023098"/>
    </source>
</evidence>
<dbReference type="AlphaFoldDB" id="A0AAV8VP29"/>
<reference evidence="20 21" key="1">
    <citation type="journal article" date="2023" name="Insect Mol. Biol.">
        <title>Genome sequencing provides insights into the evolution of gene families encoding plant cell wall-degrading enzymes in longhorned beetles.</title>
        <authorList>
            <person name="Shin N.R."/>
            <person name="Okamura Y."/>
            <person name="Kirsch R."/>
            <person name="Pauchet Y."/>
        </authorList>
    </citation>
    <scope>NUCLEOTIDE SEQUENCE [LARGE SCALE GENOMIC DNA]</scope>
    <source>
        <strain evidence="20">EAD_L_NR</strain>
    </source>
</reference>
<keyword evidence="10" id="KW-0548">Nucleotidyltransferase</keyword>
<dbReference type="GO" id="GO:0004605">
    <property type="term" value="F:phosphatidate cytidylyltransferase activity"/>
    <property type="evidence" value="ECO:0007669"/>
    <property type="project" value="UniProtKB-EC"/>
</dbReference>
<keyword evidence="13" id="KW-0443">Lipid metabolism</keyword>